<dbReference type="AlphaFoldDB" id="A0AAW1R534"/>
<evidence type="ECO:0000256" key="1">
    <source>
        <dbReference type="SAM" id="MobiDB-lite"/>
    </source>
</evidence>
<accession>A0AAW1R534</accession>
<comment type="caution">
    <text evidence="2">The sequence shown here is derived from an EMBL/GenBank/DDBJ whole genome shotgun (WGS) entry which is preliminary data.</text>
</comment>
<evidence type="ECO:0000313" key="3">
    <source>
        <dbReference type="Proteomes" id="UP001489004"/>
    </source>
</evidence>
<feature type="compositionally biased region" description="Basic residues" evidence="1">
    <location>
        <begin position="1"/>
        <end position="10"/>
    </location>
</feature>
<reference evidence="2 3" key="1">
    <citation type="journal article" date="2024" name="Nat. Commun.">
        <title>Phylogenomics reveals the evolutionary origins of lichenization in chlorophyte algae.</title>
        <authorList>
            <person name="Puginier C."/>
            <person name="Libourel C."/>
            <person name="Otte J."/>
            <person name="Skaloud P."/>
            <person name="Haon M."/>
            <person name="Grisel S."/>
            <person name="Petersen M."/>
            <person name="Berrin J.G."/>
            <person name="Delaux P.M."/>
            <person name="Dal Grande F."/>
            <person name="Keller J."/>
        </authorList>
    </citation>
    <scope>NUCLEOTIDE SEQUENCE [LARGE SCALE GENOMIC DNA]</scope>
    <source>
        <strain evidence="2 3">SAG 2043</strain>
    </source>
</reference>
<keyword evidence="3" id="KW-1185">Reference proteome</keyword>
<dbReference type="Proteomes" id="UP001489004">
    <property type="component" value="Unassembled WGS sequence"/>
</dbReference>
<evidence type="ECO:0000313" key="2">
    <source>
        <dbReference type="EMBL" id="KAK9828593.1"/>
    </source>
</evidence>
<organism evidence="2 3">
    <name type="scientific">[Myrmecia] bisecta</name>
    <dbReference type="NCBI Taxonomy" id="41462"/>
    <lineage>
        <taxon>Eukaryota</taxon>
        <taxon>Viridiplantae</taxon>
        <taxon>Chlorophyta</taxon>
        <taxon>core chlorophytes</taxon>
        <taxon>Trebouxiophyceae</taxon>
        <taxon>Trebouxiales</taxon>
        <taxon>Trebouxiaceae</taxon>
        <taxon>Myrmecia</taxon>
    </lineage>
</organism>
<feature type="region of interest" description="Disordered" evidence="1">
    <location>
        <begin position="1"/>
        <end position="66"/>
    </location>
</feature>
<name>A0AAW1R534_9CHLO</name>
<protein>
    <submittedName>
        <fullName evidence="2">Uncharacterized protein</fullName>
    </submittedName>
</protein>
<sequence>MPTTRQRRKAAPSSLNEDALTKQTWLEAAQRTKQAQPGKAAASGTAAGAGPSQGHTREGQAGRLKSVDCTPLMTRLFPNVSGGKGFSMMAACQAILGPFSALAAHQVQRHSRKLCSVAQQVVV</sequence>
<feature type="compositionally biased region" description="Low complexity" evidence="1">
    <location>
        <begin position="35"/>
        <end position="54"/>
    </location>
</feature>
<gene>
    <name evidence="2" type="ORF">WJX72_000933</name>
</gene>
<dbReference type="EMBL" id="JALJOR010000001">
    <property type="protein sequence ID" value="KAK9828593.1"/>
    <property type="molecule type" value="Genomic_DNA"/>
</dbReference>
<feature type="compositionally biased region" description="Polar residues" evidence="1">
    <location>
        <begin position="13"/>
        <end position="24"/>
    </location>
</feature>
<proteinExistence type="predicted"/>